<keyword evidence="3" id="KW-1185">Reference proteome</keyword>
<proteinExistence type="predicted"/>
<dbReference type="RefSeq" id="WP_133198384.1">
    <property type="nucleotide sequence ID" value="NZ_JBHUCW010000030.1"/>
</dbReference>
<evidence type="ECO:0000313" key="2">
    <source>
        <dbReference type="EMBL" id="TDG19720.1"/>
    </source>
</evidence>
<protein>
    <recommendedName>
        <fullName evidence="4">Outer membrane beta-barrel porin/alpha-amylase</fullName>
    </recommendedName>
</protein>
<reference evidence="2 3" key="1">
    <citation type="submission" date="2019-03" db="EMBL/GenBank/DDBJ databases">
        <title>Paraburkholderia sp. 4M-K11, isolated from subtropical forest soil.</title>
        <authorList>
            <person name="Gao Z.-H."/>
            <person name="Qiu L.-H."/>
        </authorList>
    </citation>
    <scope>NUCLEOTIDE SEQUENCE [LARGE SCALE GENOMIC DNA]</scope>
    <source>
        <strain evidence="2 3">4M-K11</strain>
    </source>
</reference>
<dbReference type="EMBL" id="SMRP01000020">
    <property type="protein sequence ID" value="TDG19720.1"/>
    <property type="molecule type" value="Genomic_DNA"/>
</dbReference>
<evidence type="ECO:0000256" key="1">
    <source>
        <dbReference type="SAM" id="SignalP"/>
    </source>
</evidence>
<dbReference type="OrthoDB" id="6675128at2"/>
<name>A0A4R5M2I9_9BURK</name>
<dbReference type="AlphaFoldDB" id="A0A4R5M2I9"/>
<keyword evidence="1" id="KW-0732">Signal</keyword>
<dbReference type="Proteomes" id="UP000295722">
    <property type="component" value="Unassembled WGS sequence"/>
</dbReference>
<evidence type="ECO:0000313" key="3">
    <source>
        <dbReference type="Proteomes" id="UP000295722"/>
    </source>
</evidence>
<gene>
    <name evidence="2" type="ORF">EYW47_29585</name>
</gene>
<accession>A0A4R5M2I9</accession>
<feature type="signal peptide" evidence="1">
    <location>
        <begin position="1"/>
        <end position="32"/>
    </location>
</feature>
<evidence type="ECO:0008006" key="4">
    <source>
        <dbReference type="Google" id="ProtNLM"/>
    </source>
</evidence>
<feature type="chain" id="PRO_5020341607" description="Outer membrane beta-barrel porin/alpha-amylase" evidence="1">
    <location>
        <begin position="33"/>
        <end position="324"/>
    </location>
</feature>
<organism evidence="2 3">
    <name type="scientific">Paraburkholderia silviterrae</name>
    <dbReference type="NCBI Taxonomy" id="2528715"/>
    <lineage>
        <taxon>Bacteria</taxon>
        <taxon>Pseudomonadati</taxon>
        <taxon>Pseudomonadota</taxon>
        <taxon>Betaproteobacteria</taxon>
        <taxon>Burkholderiales</taxon>
        <taxon>Burkholderiaceae</taxon>
        <taxon>Paraburkholderia</taxon>
    </lineage>
</organism>
<sequence length="324" mass="35801">MQVIRCANAPMFRRAFVAACAFAISALAPVHAQSQDGPGAHGALIGDFLYSDDSDRFQEERFNAGYLFSNNWGFGTSFTHYSSPGWSAFGYGAYGLYRERGTQQTVDARLGVMDTHGYTTAVGTLDYMRHITADTGIGVSAERDVVDSIVGLERGLTYTSLVLVLDHQFTPRFSMGAVAGALWFSDNNTRPLLRTRWNYELIANSGLNAYIKTRTYSDSNPYLGDYYSPRWLNEYSGGLSWRTAINDKVLFFVSADAGRQNTSDGANNIWSARTGLENHRSRASHVQWQIAVETTNNSSFGFMSGGGAGYRYTSVMGRLFIPLN</sequence>
<comment type="caution">
    <text evidence="2">The sequence shown here is derived from an EMBL/GenBank/DDBJ whole genome shotgun (WGS) entry which is preliminary data.</text>
</comment>